<evidence type="ECO:0000313" key="1">
    <source>
        <dbReference type="EMBL" id="ETL89067.1"/>
    </source>
</evidence>
<gene>
    <name evidence="1" type="ORF">L917_11928</name>
</gene>
<dbReference type="AlphaFoldDB" id="W2KVB4"/>
<organism evidence="1">
    <name type="scientific">Phytophthora nicotianae</name>
    <name type="common">Potato buckeye rot agent</name>
    <name type="synonym">Phytophthora parasitica</name>
    <dbReference type="NCBI Taxonomy" id="4792"/>
    <lineage>
        <taxon>Eukaryota</taxon>
        <taxon>Sar</taxon>
        <taxon>Stramenopiles</taxon>
        <taxon>Oomycota</taxon>
        <taxon>Peronosporomycetes</taxon>
        <taxon>Peronosporales</taxon>
        <taxon>Peronosporaceae</taxon>
        <taxon>Phytophthora</taxon>
    </lineage>
</organism>
<reference evidence="1" key="1">
    <citation type="submission" date="2013-11" db="EMBL/GenBank/DDBJ databases">
        <title>The Genome Sequence of Phytophthora parasitica CHvinca01.</title>
        <authorList>
            <consortium name="The Broad Institute Genomics Platform"/>
            <person name="Russ C."/>
            <person name="Tyler B."/>
            <person name="Panabieres F."/>
            <person name="Shan W."/>
            <person name="Tripathy S."/>
            <person name="Grunwald N."/>
            <person name="Machado M."/>
            <person name="Johnson C.S."/>
            <person name="Arredondo F."/>
            <person name="Hong C."/>
            <person name="Coffey M."/>
            <person name="Young S.K."/>
            <person name="Zeng Q."/>
            <person name="Gargeya S."/>
            <person name="Fitzgerald M."/>
            <person name="Abouelleil A."/>
            <person name="Alvarado L."/>
            <person name="Chapman S.B."/>
            <person name="Gainer-Dewar J."/>
            <person name="Goldberg J."/>
            <person name="Griggs A."/>
            <person name="Gujja S."/>
            <person name="Hansen M."/>
            <person name="Howarth C."/>
            <person name="Imamovic A."/>
            <person name="Ireland A."/>
            <person name="Larimer J."/>
            <person name="McCowan C."/>
            <person name="Murphy C."/>
            <person name="Pearson M."/>
            <person name="Poon T.W."/>
            <person name="Priest M."/>
            <person name="Roberts A."/>
            <person name="Saif S."/>
            <person name="Shea T."/>
            <person name="Sykes S."/>
            <person name="Wortman J."/>
            <person name="Nusbaum C."/>
            <person name="Birren B."/>
        </authorList>
    </citation>
    <scope>NUCLEOTIDE SEQUENCE [LARGE SCALE GENOMIC DNA]</scope>
    <source>
        <strain evidence="1">CHvinca01</strain>
    </source>
</reference>
<dbReference type="OrthoDB" id="128227at2759"/>
<sequence length="136" mass="15509">MEETTVPKTFGELLEALNEQQVNFQAIMQQQLAMSEARLDALATKPASARKAQPPTYQGKLSEDLELWFFTIDHYYADYHPQMVEDSSLFVTMISCHLRVTPMSWFRQFSSECDSSGRTKSWAFLQGINAPALFTS</sequence>
<protein>
    <submittedName>
        <fullName evidence="1">Uncharacterized protein</fullName>
    </submittedName>
</protein>
<dbReference type="VEuPathDB" id="FungiDB:PPTG_24915"/>
<dbReference type="EMBL" id="KI680598">
    <property type="protein sequence ID" value="ETL89067.1"/>
    <property type="molecule type" value="Genomic_DNA"/>
</dbReference>
<proteinExistence type="predicted"/>
<accession>W2KVB4</accession>
<name>W2KVB4_PHYNI</name>
<dbReference type="Proteomes" id="UP000054423">
    <property type="component" value="Unassembled WGS sequence"/>
</dbReference>